<dbReference type="InterPro" id="IPR045584">
    <property type="entry name" value="Pilin-like"/>
</dbReference>
<dbReference type="NCBIfam" id="TIGR02532">
    <property type="entry name" value="IV_pilin_GFxxxE"/>
    <property type="match status" value="1"/>
</dbReference>
<dbReference type="Gene3D" id="3.55.40.10">
    <property type="entry name" value="minor pseudopilin epsh domain"/>
    <property type="match status" value="1"/>
</dbReference>
<dbReference type="Pfam" id="PF12019">
    <property type="entry name" value="GspH"/>
    <property type="match status" value="1"/>
</dbReference>
<dbReference type="InterPro" id="IPR022346">
    <property type="entry name" value="T2SS_GspH"/>
</dbReference>
<keyword evidence="8 11" id="KW-0472">Membrane</keyword>
<dbReference type="Proteomes" id="UP001184230">
    <property type="component" value="Unassembled WGS sequence"/>
</dbReference>
<dbReference type="SUPFAM" id="SSF54523">
    <property type="entry name" value="Pili subunits"/>
    <property type="match status" value="1"/>
</dbReference>
<feature type="domain" description="General secretion pathway GspH" evidence="12">
    <location>
        <begin position="47"/>
        <end position="172"/>
    </location>
</feature>
<evidence type="ECO:0000256" key="6">
    <source>
        <dbReference type="ARBA" id="ARBA00022692"/>
    </source>
</evidence>
<dbReference type="EMBL" id="JAVDRF010000007">
    <property type="protein sequence ID" value="MDR6537616.1"/>
    <property type="molecule type" value="Genomic_DNA"/>
</dbReference>
<protein>
    <recommendedName>
        <fullName evidence="2">Type II secretion system protein H</fullName>
    </recommendedName>
    <alternativeName>
        <fullName evidence="10">General secretion pathway protein H</fullName>
    </alternativeName>
</protein>
<evidence type="ECO:0000313" key="13">
    <source>
        <dbReference type="EMBL" id="MDR6537616.1"/>
    </source>
</evidence>
<comment type="subcellular location">
    <subcellularLocation>
        <location evidence="1">Cell inner membrane</location>
        <topology evidence="1">Single-pass membrane protein</topology>
    </subcellularLocation>
</comment>
<organism evidence="13 14">
    <name type="scientific">Variovorax soli</name>
    <dbReference type="NCBI Taxonomy" id="376815"/>
    <lineage>
        <taxon>Bacteria</taxon>
        <taxon>Pseudomonadati</taxon>
        <taxon>Pseudomonadota</taxon>
        <taxon>Betaproteobacteria</taxon>
        <taxon>Burkholderiales</taxon>
        <taxon>Comamonadaceae</taxon>
        <taxon>Variovorax</taxon>
    </lineage>
</organism>
<reference evidence="13 14" key="1">
    <citation type="submission" date="2023-07" db="EMBL/GenBank/DDBJ databases">
        <title>Sorghum-associated microbial communities from plants grown in Nebraska, USA.</title>
        <authorList>
            <person name="Schachtman D."/>
        </authorList>
    </citation>
    <scope>NUCLEOTIDE SEQUENCE [LARGE SCALE GENOMIC DNA]</scope>
    <source>
        <strain evidence="13 14">DS1781</strain>
    </source>
</reference>
<proteinExistence type="inferred from homology"/>
<evidence type="ECO:0000256" key="10">
    <source>
        <dbReference type="ARBA" id="ARBA00030775"/>
    </source>
</evidence>
<sequence length="194" mass="20201">MSAQVHAPTRGFTLIELMVTLAVAAILLMIAAPSFVAFQRNSELTSAVNGLVASVASARGEAMKTGMYAMIVPADGAAWSSGWVGFIDKDGDRTLSSTDPVISRQPALPSYLTVSTTGSASATPPYIMFDGSGYPKTISTGFGALTFSIARSDVADSARPEQSRNVMISVAGLIRSCKPASDSDPKCRAPTTDE</sequence>
<keyword evidence="3" id="KW-1003">Cell membrane</keyword>
<accession>A0ABU1NIA9</accession>
<keyword evidence="4" id="KW-0488">Methylation</keyword>
<keyword evidence="7 11" id="KW-1133">Transmembrane helix</keyword>
<evidence type="ECO:0000256" key="5">
    <source>
        <dbReference type="ARBA" id="ARBA00022519"/>
    </source>
</evidence>
<evidence type="ECO:0000256" key="7">
    <source>
        <dbReference type="ARBA" id="ARBA00022989"/>
    </source>
</evidence>
<dbReference type="Pfam" id="PF07963">
    <property type="entry name" value="N_methyl"/>
    <property type="match status" value="1"/>
</dbReference>
<evidence type="ECO:0000256" key="4">
    <source>
        <dbReference type="ARBA" id="ARBA00022481"/>
    </source>
</evidence>
<comment type="caution">
    <text evidence="13">The sequence shown here is derived from an EMBL/GenBank/DDBJ whole genome shotgun (WGS) entry which is preliminary data.</text>
</comment>
<evidence type="ECO:0000256" key="8">
    <source>
        <dbReference type="ARBA" id="ARBA00023136"/>
    </source>
</evidence>
<evidence type="ECO:0000313" key="14">
    <source>
        <dbReference type="Proteomes" id="UP001184230"/>
    </source>
</evidence>
<dbReference type="RefSeq" id="WP_309903660.1">
    <property type="nucleotide sequence ID" value="NZ_JAVDRF010000007.1"/>
</dbReference>
<evidence type="ECO:0000256" key="2">
    <source>
        <dbReference type="ARBA" id="ARBA00021549"/>
    </source>
</evidence>
<gene>
    <name evidence="13" type="ORF">J2739_003397</name>
</gene>
<name>A0ABU1NIA9_9BURK</name>
<evidence type="ECO:0000256" key="11">
    <source>
        <dbReference type="SAM" id="Phobius"/>
    </source>
</evidence>
<comment type="similarity">
    <text evidence="9">Belongs to the GSP H family.</text>
</comment>
<evidence type="ECO:0000256" key="9">
    <source>
        <dbReference type="ARBA" id="ARBA00025772"/>
    </source>
</evidence>
<dbReference type="InterPro" id="IPR012902">
    <property type="entry name" value="N_methyl_site"/>
</dbReference>
<keyword evidence="5" id="KW-0997">Cell inner membrane</keyword>
<evidence type="ECO:0000259" key="12">
    <source>
        <dbReference type="Pfam" id="PF12019"/>
    </source>
</evidence>
<keyword evidence="14" id="KW-1185">Reference proteome</keyword>
<evidence type="ECO:0000256" key="1">
    <source>
        <dbReference type="ARBA" id="ARBA00004377"/>
    </source>
</evidence>
<keyword evidence="6 11" id="KW-0812">Transmembrane</keyword>
<evidence type="ECO:0000256" key="3">
    <source>
        <dbReference type="ARBA" id="ARBA00022475"/>
    </source>
</evidence>
<feature type="transmembrane region" description="Helical" evidence="11">
    <location>
        <begin position="12"/>
        <end position="36"/>
    </location>
</feature>
<dbReference type="PROSITE" id="PS00409">
    <property type="entry name" value="PROKAR_NTER_METHYL"/>
    <property type="match status" value="1"/>
</dbReference>